<evidence type="ECO:0000313" key="1">
    <source>
        <dbReference type="EMBL" id="XBW04880.1"/>
    </source>
</evidence>
<sequence>MSFLQPTLSGQRLTVEQAIQQPLRVNRRISELVAPKLVAPRFFANPSKRLEGGALLYQVVTAEDLLSGPISHRAPYSEYPVVSNPEPKFALAPTIDQGGKFSLSREEVRRDAVDAINTRTTQLANRIARAIDETAIAAVEAAIADNPDAVVPGNDWSALVTLGPETELTPSHERPEADFANAQLAADRDDMGVTLDTIITNPVQAAHLRTAYGSGLSQLLGSFGLELVTSNLVPSGTAYVVQAGAVGISAVEEPLQTKTWFDDRDQVHWVQSFVSMAFAVNGPLSVKKLTGLAGV</sequence>
<evidence type="ECO:0008006" key="2">
    <source>
        <dbReference type="Google" id="ProtNLM"/>
    </source>
</evidence>
<dbReference type="AlphaFoldDB" id="A0AAU7UXH9"/>
<dbReference type="EMBL" id="CP132970">
    <property type="protein sequence ID" value="XBW04880.1"/>
    <property type="molecule type" value="Genomic_DNA"/>
</dbReference>
<dbReference type="NCBIfam" id="NF042926">
    <property type="entry name" value="capsid_Caudo_1"/>
    <property type="match status" value="1"/>
</dbReference>
<dbReference type="RefSeq" id="WP_064255864.1">
    <property type="nucleotide sequence ID" value="NZ_CP132970.1"/>
</dbReference>
<dbReference type="Pfam" id="PF25209">
    <property type="entry name" value="Phage_capsid_4"/>
    <property type="match status" value="1"/>
</dbReference>
<reference evidence="1" key="1">
    <citation type="submission" date="2023-08" db="EMBL/GenBank/DDBJ databases">
        <title>The novel hydrolase IpcH responsible for the initial isoprocarb degradation step in Rhodococcus sp. D-6.</title>
        <authorList>
            <person name="Zhu Q."/>
        </authorList>
    </citation>
    <scope>NUCLEOTIDE SEQUENCE</scope>
    <source>
        <strain evidence="1">D-6</strain>
    </source>
</reference>
<protein>
    <recommendedName>
        <fullName evidence="2">Major capsid protein</fullName>
    </recommendedName>
</protein>
<name>A0AAU7UXH9_9NOCA</name>
<proteinExistence type="predicted"/>
<accession>A0AAU7UXH9</accession>
<dbReference type="KEGG" id="rhox:RBB84_02550"/>
<organism evidence="1">
    <name type="scientific">Rhodococcus sp. D-6</name>
    <dbReference type="NCBI Taxonomy" id="1387842"/>
    <lineage>
        <taxon>Bacteria</taxon>
        <taxon>Bacillati</taxon>
        <taxon>Actinomycetota</taxon>
        <taxon>Actinomycetes</taxon>
        <taxon>Mycobacteriales</taxon>
        <taxon>Nocardiaceae</taxon>
        <taxon>Rhodococcus</taxon>
    </lineage>
</organism>
<dbReference type="InterPro" id="IPR049995">
    <property type="entry name" value="Capsid_mycobact-type"/>
</dbReference>
<gene>
    <name evidence="1" type="ORF">RBB84_02550</name>
</gene>